<reference evidence="11" key="1">
    <citation type="submission" date="2014-09" db="EMBL/GenBank/DDBJ databases">
        <title>Identification of candidate odorant receptors in Asian corn borer Ostrinia furnacalis.</title>
        <authorList>
            <person name="Yang B."/>
            <person name="Ozaki K."/>
            <person name="Ishikawa Y."/>
            <person name="Matsuo T."/>
        </authorList>
    </citation>
    <scope>NUCLEOTIDE SEQUENCE</scope>
    <source>
        <tissue evidence="11">Antennae</tissue>
    </source>
</reference>
<feature type="non-terminal residue" evidence="11">
    <location>
        <position position="1"/>
    </location>
</feature>
<keyword evidence="2" id="KW-1003">Cell membrane</keyword>
<feature type="transmembrane region" description="Helical" evidence="10">
    <location>
        <begin position="91"/>
        <end position="114"/>
    </location>
</feature>
<dbReference type="EMBL" id="LC002744">
    <property type="protein sequence ID" value="BAR43492.1"/>
    <property type="molecule type" value="mRNA"/>
</dbReference>
<evidence type="ECO:0000256" key="1">
    <source>
        <dbReference type="ARBA" id="ARBA00004651"/>
    </source>
</evidence>
<keyword evidence="3" id="KW-0716">Sensory transduction</keyword>
<keyword evidence="8 11" id="KW-0675">Receptor</keyword>
<keyword evidence="5" id="KW-0552">Olfaction</keyword>
<dbReference type="GO" id="GO:0004984">
    <property type="term" value="F:olfactory receptor activity"/>
    <property type="evidence" value="ECO:0007669"/>
    <property type="project" value="InterPro"/>
</dbReference>
<protein>
    <submittedName>
        <fullName evidence="11">Putative olfactory receptor 50</fullName>
    </submittedName>
</protein>
<evidence type="ECO:0000313" key="11">
    <source>
        <dbReference type="EMBL" id="BAR43492.1"/>
    </source>
</evidence>
<dbReference type="GO" id="GO:0005549">
    <property type="term" value="F:odorant binding"/>
    <property type="evidence" value="ECO:0007669"/>
    <property type="project" value="InterPro"/>
</dbReference>
<evidence type="ECO:0000256" key="2">
    <source>
        <dbReference type="ARBA" id="ARBA00022475"/>
    </source>
</evidence>
<gene>
    <name evidence="11" type="primary">OR50</name>
</gene>
<dbReference type="PANTHER" id="PTHR21137:SF35">
    <property type="entry name" value="ODORANT RECEPTOR 19A-RELATED"/>
    <property type="match status" value="1"/>
</dbReference>
<comment type="subcellular location">
    <subcellularLocation>
        <location evidence="1">Cell membrane</location>
        <topology evidence="1">Multi-pass membrane protein</topology>
    </subcellularLocation>
</comment>
<keyword evidence="9" id="KW-0807">Transducer</keyword>
<accession>A0A0E3VLQ8</accession>
<organism evidence="11">
    <name type="scientific">Ostrinia furnacalis</name>
    <name type="common">Asian corn borer</name>
    <dbReference type="NCBI Taxonomy" id="93504"/>
    <lineage>
        <taxon>Eukaryota</taxon>
        <taxon>Metazoa</taxon>
        <taxon>Ecdysozoa</taxon>
        <taxon>Arthropoda</taxon>
        <taxon>Hexapoda</taxon>
        <taxon>Insecta</taxon>
        <taxon>Pterygota</taxon>
        <taxon>Neoptera</taxon>
        <taxon>Endopterygota</taxon>
        <taxon>Lepidoptera</taxon>
        <taxon>Glossata</taxon>
        <taxon>Ditrysia</taxon>
        <taxon>Pyraloidea</taxon>
        <taxon>Crambidae</taxon>
        <taxon>Pyraustinae</taxon>
        <taxon>Ostrinia</taxon>
    </lineage>
</organism>
<keyword evidence="6 10" id="KW-1133">Transmembrane helix</keyword>
<evidence type="ECO:0000256" key="9">
    <source>
        <dbReference type="ARBA" id="ARBA00023224"/>
    </source>
</evidence>
<dbReference type="AlphaFoldDB" id="A0A0E3VLQ8"/>
<keyword evidence="4 10" id="KW-0812">Transmembrane</keyword>
<evidence type="ECO:0000256" key="6">
    <source>
        <dbReference type="ARBA" id="ARBA00022989"/>
    </source>
</evidence>
<evidence type="ECO:0000256" key="4">
    <source>
        <dbReference type="ARBA" id="ARBA00022692"/>
    </source>
</evidence>
<dbReference type="PANTHER" id="PTHR21137">
    <property type="entry name" value="ODORANT RECEPTOR"/>
    <property type="match status" value="1"/>
</dbReference>
<sequence length="354" mass="41431">VFVTLTTALHFVFYTLNLIYTPRKIEIFATQAVYYFSSVSGLFKIGTVLTKQQEILSTFEIIDCKEFLGNCSETKKYLQQFRRTYFRYFRLYLTFCMCCAVVFLCGLPLVNYFFRHEDLKLPVCEYYFLTDEVRKNYIFYWFDYQILGLIVTIVYNSTTHTFLCGLILMGITQFKILNFNIANIRLDEDIEINNQEEREQALINKLNQCLKHYDIILKYCENVQNIADVFFFVQFSLAAITICFCMYMLILDLSDKDKVFTTCFISAMLLENYTPSFLGSHLTAESDNLRIAAYSCNWTPRSHSFKKSLILLMERAHRPVVIVALKMVPINLETFASMVKTAYSFFTLLSGAQE</sequence>
<evidence type="ECO:0000256" key="10">
    <source>
        <dbReference type="SAM" id="Phobius"/>
    </source>
</evidence>
<feature type="transmembrane region" description="Helical" evidence="10">
    <location>
        <begin position="229"/>
        <end position="250"/>
    </location>
</feature>
<dbReference type="GO" id="GO:0007165">
    <property type="term" value="P:signal transduction"/>
    <property type="evidence" value="ECO:0007669"/>
    <property type="project" value="UniProtKB-KW"/>
</dbReference>
<evidence type="ECO:0000256" key="3">
    <source>
        <dbReference type="ARBA" id="ARBA00022606"/>
    </source>
</evidence>
<dbReference type="Pfam" id="PF02949">
    <property type="entry name" value="7tm_6"/>
    <property type="match status" value="1"/>
</dbReference>
<keyword evidence="7 10" id="KW-0472">Membrane</keyword>
<dbReference type="GO" id="GO:0005886">
    <property type="term" value="C:plasma membrane"/>
    <property type="evidence" value="ECO:0007669"/>
    <property type="project" value="UniProtKB-SubCell"/>
</dbReference>
<name>A0A0E3VLQ8_OSTFU</name>
<evidence type="ECO:0000256" key="7">
    <source>
        <dbReference type="ARBA" id="ARBA00023136"/>
    </source>
</evidence>
<evidence type="ECO:0000256" key="5">
    <source>
        <dbReference type="ARBA" id="ARBA00022725"/>
    </source>
</evidence>
<evidence type="ECO:0000256" key="8">
    <source>
        <dbReference type="ARBA" id="ARBA00023170"/>
    </source>
</evidence>
<proteinExistence type="evidence at transcript level"/>
<dbReference type="InterPro" id="IPR004117">
    <property type="entry name" value="7tm6_olfct_rcpt"/>
</dbReference>